<reference evidence="2 3" key="1">
    <citation type="submission" date="2021-06" db="EMBL/GenBank/DDBJ databases">
        <title>Caerostris extrusa draft genome.</title>
        <authorList>
            <person name="Kono N."/>
            <person name="Arakawa K."/>
        </authorList>
    </citation>
    <scope>NUCLEOTIDE SEQUENCE [LARGE SCALE GENOMIC DNA]</scope>
</reference>
<feature type="region of interest" description="Disordered" evidence="1">
    <location>
        <begin position="1"/>
        <end position="24"/>
    </location>
</feature>
<comment type="caution">
    <text evidence="2">The sequence shown here is derived from an EMBL/GenBank/DDBJ whole genome shotgun (WGS) entry which is preliminary data.</text>
</comment>
<protein>
    <submittedName>
        <fullName evidence="2">Uncharacterized protein</fullName>
    </submittedName>
</protein>
<feature type="compositionally biased region" description="Polar residues" evidence="1">
    <location>
        <begin position="12"/>
        <end position="24"/>
    </location>
</feature>
<keyword evidence="3" id="KW-1185">Reference proteome</keyword>
<proteinExistence type="predicted"/>
<dbReference type="Proteomes" id="UP001054945">
    <property type="component" value="Unassembled WGS sequence"/>
</dbReference>
<evidence type="ECO:0000256" key="1">
    <source>
        <dbReference type="SAM" id="MobiDB-lite"/>
    </source>
</evidence>
<gene>
    <name evidence="2" type="ORF">CEXT_598611</name>
</gene>
<sequence>MTPSGEIKLSKSLDSPDSTRSCKVRFGSSTSKIYILQTDYPRGRKLSSKKGIPLKQPSGPESKVYINKKETTSNRPLNCPRSGGYLDFEGRNSLNQRTLQYESWESIVVSQLLRRSLEDTI</sequence>
<evidence type="ECO:0000313" key="3">
    <source>
        <dbReference type="Proteomes" id="UP001054945"/>
    </source>
</evidence>
<evidence type="ECO:0000313" key="2">
    <source>
        <dbReference type="EMBL" id="GIY98416.1"/>
    </source>
</evidence>
<organism evidence="2 3">
    <name type="scientific">Caerostris extrusa</name>
    <name type="common">Bark spider</name>
    <name type="synonym">Caerostris bankana</name>
    <dbReference type="NCBI Taxonomy" id="172846"/>
    <lineage>
        <taxon>Eukaryota</taxon>
        <taxon>Metazoa</taxon>
        <taxon>Ecdysozoa</taxon>
        <taxon>Arthropoda</taxon>
        <taxon>Chelicerata</taxon>
        <taxon>Arachnida</taxon>
        <taxon>Araneae</taxon>
        <taxon>Araneomorphae</taxon>
        <taxon>Entelegynae</taxon>
        <taxon>Araneoidea</taxon>
        <taxon>Araneidae</taxon>
        <taxon>Caerostris</taxon>
    </lineage>
</organism>
<name>A0AAV4XWW3_CAEEX</name>
<dbReference type="EMBL" id="BPLR01018290">
    <property type="protein sequence ID" value="GIY98416.1"/>
    <property type="molecule type" value="Genomic_DNA"/>
</dbReference>
<feature type="region of interest" description="Disordered" evidence="1">
    <location>
        <begin position="43"/>
        <end position="64"/>
    </location>
</feature>
<accession>A0AAV4XWW3</accession>
<dbReference type="AlphaFoldDB" id="A0AAV4XWW3"/>